<dbReference type="InterPro" id="IPR027417">
    <property type="entry name" value="P-loop_NTPase"/>
</dbReference>
<feature type="domain" description="Protein kinase" evidence="5">
    <location>
        <begin position="1"/>
        <end position="272"/>
    </location>
</feature>
<dbReference type="SMART" id="SM00220">
    <property type="entry name" value="S_TKc"/>
    <property type="match status" value="1"/>
</dbReference>
<dbReference type="PANTHER" id="PTHR43642">
    <property type="entry name" value="HYBRID SIGNAL TRANSDUCTION HISTIDINE KINASE G"/>
    <property type="match status" value="1"/>
</dbReference>
<dbReference type="PROSITE" id="PS50113">
    <property type="entry name" value="PAC"/>
    <property type="match status" value="1"/>
</dbReference>
<feature type="domain" description="Histidine kinase" evidence="6">
    <location>
        <begin position="1607"/>
        <end position="1820"/>
    </location>
</feature>
<dbReference type="CDD" id="cd00082">
    <property type="entry name" value="HisKA"/>
    <property type="match status" value="1"/>
</dbReference>
<dbReference type="CDD" id="cd00130">
    <property type="entry name" value="PAS"/>
    <property type="match status" value="1"/>
</dbReference>
<dbReference type="SUPFAM" id="SSF55781">
    <property type="entry name" value="GAF domain-like"/>
    <property type="match status" value="1"/>
</dbReference>
<dbReference type="Gene3D" id="3.30.450.20">
    <property type="entry name" value="PAS domain"/>
    <property type="match status" value="1"/>
</dbReference>
<dbReference type="InterPro" id="IPR003661">
    <property type="entry name" value="HisK_dim/P_dom"/>
</dbReference>
<dbReference type="CDD" id="cd14014">
    <property type="entry name" value="STKc_PknB_like"/>
    <property type="match status" value="1"/>
</dbReference>
<dbReference type="InterPro" id="IPR035965">
    <property type="entry name" value="PAS-like_dom_sf"/>
</dbReference>
<feature type="coiled-coil region" evidence="4">
    <location>
        <begin position="769"/>
        <end position="796"/>
    </location>
</feature>
<dbReference type="Gene3D" id="3.30.450.40">
    <property type="match status" value="1"/>
</dbReference>
<evidence type="ECO:0000313" key="9">
    <source>
        <dbReference type="EMBL" id="GJH28980.1"/>
    </source>
</evidence>
<dbReference type="PROSITE" id="PS50011">
    <property type="entry name" value="PROTEIN_KINASE_DOM"/>
    <property type="match status" value="1"/>
</dbReference>
<dbReference type="Pfam" id="PF08447">
    <property type="entry name" value="PAS_3"/>
    <property type="match status" value="1"/>
</dbReference>
<organism evidence="9 10">
    <name type="scientific">Caballeronia novacaledonica</name>
    <dbReference type="NCBI Taxonomy" id="1544861"/>
    <lineage>
        <taxon>Bacteria</taxon>
        <taxon>Pseudomonadati</taxon>
        <taxon>Pseudomonadota</taxon>
        <taxon>Betaproteobacteria</taxon>
        <taxon>Burkholderiales</taxon>
        <taxon>Burkholderiaceae</taxon>
        <taxon>Caballeronia</taxon>
    </lineage>
</organism>
<keyword evidence="3" id="KW-0597">Phosphoprotein</keyword>
<dbReference type="Gene3D" id="1.10.510.10">
    <property type="entry name" value="Transferase(Phosphotransferase) domain 1"/>
    <property type="match status" value="1"/>
</dbReference>
<dbReference type="InterPro" id="IPR000719">
    <property type="entry name" value="Prot_kinase_dom"/>
</dbReference>
<sequence length="1821" mass="203863">MLRPLRQEAEFTVYRGINPDTLTPIVALAAARQASPQTVRRLEHEWSLAAELDPAWAAIPVALTRDSGRTTLFLHDPGGEPLDQLIAANKHGAADLAQCLQIAVGLAVALDRVHRRGLIHRDVKPSNTLVDRSGRVWLMGFGIASRLLREKMQPLPPEVLAGTLAYMSPEQTGRMNRSVDARSDLYSLGVTLYELFTGALPFTASDPMEWVHCHIARQAVPPQERSPDIPAAVSSIVMKLLSKTAETRYQTASAVERDLRRCLDQWSAHHHIDSFQLGESDVPDRLLIPEKLYGRQPVVDSLLACFDKIVGGARPELFLVSGHSGVGKSSVVNEMHKALAPSCGHFASGKFDQYKHDIPYATVASALATLTSAILTKQDHEVRQWREAIEQALDADAQLMVDLIPDLHLIIGEQRPVTPLPPREAQMRFQSVFRRFVDVFTRDEPLALFLDDLQWIDAATLDLIEYLLSRTDITNLFLIGAYRKNEVSAEHPLVAKLDLIRQAGARVHELDLQPLQRRDLEMLLADTLHCGTKKVAALARLLQDKTEGNPFFAIQFLESLFEEGLVAFDHVRTQWSWDLKRIKAKGYTENVADLMATKLNRLPTGTLEALQELACIGNNVDFSTLRLLHQDRTGEIDRQLWRAVRRGLIFRLETSYRFSHDRVQEAAYSTIHESLRSRAHYRIGTLMVENTSSSDLDEYVFEIANQLNRGASLAASIAERERIAQLNLLASVRAKASAAYVSAISYLTSGRRLLSDETWGSNEDLMFGIESLLAECEMLNGSLRAAENRLTSLSRRPLNSHRASTVARLQLTLYNLMDRSDRGIEVFVRYQHSRGETWTAHPTEDEAAASFARTWATIKKRKVEELVDLPLVGDSGLLDALDVYTEAVLTAQFTDEHLHALILCRIIDLSLRHGNSDASSFAFVTLGVLAGPQFDNYVAGYQLGELGYNVVVKHGLVRFRARVFMRFGNLVIPWKRHIRAGRDLVRRAFDEANRSGDLTFAAYSCTNLYTNMLFASDSLSEVQREAEQGLEFARKLRFGRAVSMIETQLMFIRTLRGLTEEFGSFNDDRFNEAAFVGHLSGNPTLARPECWYWIRKLQALYYAGDYDGAIEASENAARLFTLSQSYFDVVEYHFFRALALAGAVDSTEVSQRQPCIDAIREHYRKLKKWAEICPENFQNCACLIEAEIARMDNRVVDAEHAYEEAIRSAQLNGFMNNEATANELAGRFYAARGFDKTARAYLRDASNGYSIWGADGKVRQLQRTYPHLADSQGDVGLRPTIVAPTFVLDLATIAKLTQAISSEIFLPTLIERLVRLAVENAGARRGLLILMRRGTQTNEAIIEAQATEGPDGISVVLQQASVSPSDLPRSVLDYVLRTGQVIAISNASNDKVYSTNEYVRRTGARSLLFLPLQKQNELRGVLYLENNLVPGVFTSARVALLQLLASQAAISLENATLYTDLQRSEAFLAQGQKISRTGSFGWSASNGEHYWSEQGYEIAGYDRRTKPSIDLLIQRVHPEDRESVREALESSIRDKTAFESEHRFLMPDGRIKYIYASGRTINIGNLDFIGAIRDVTEHKRAEEELRQAMTDLARINRSTTMGELAASLAHELNQPITGAISYAGACLRWLARENPDLRQARDAALHMVQDGRRAADIVLRIRKQFEKGALNREPLDVADIVRDTVSLLSSETERYGISVTLELAPELPRILGDRVQLQQVAMNLILNAIEAVKDIRTARKITIKSWTFGTDIFVSVRDSGSGVPRELSQQIFEPFFTTKPHGTGMGLRISRSIIESHGGRLWLAEIDQSSEFRISLPTIGN</sequence>
<name>A0AA37MIS4_9BURK</name>
<evidence type="ECO:0000256" key="4">
    <source>
        <dbReference type="SAM" id="Coils"/>
    </source>
</evidence>
<dbReference type="InterPro" id="IPR000014">
    <property type="entry name" value="PAS"/>
</dbReference>
<evidence type="ECO:0000259" key="6">
    <source>
        <dbReference type="PROSITE" id="PS50109"/>
    </source>
</evidence>
<dbReference type="PROSITE" id="PS00108">
    <property type="entry name" value="PROTEIN_KINASE_ST"/>
    <property type="match status" value="1"/>
</dbReference>
<dbReference type="Pfam" id="PF13191">
    <property type="entry name" value="AAA_16"/>
    <property type="match status" value="1"/>
</dbReference>
<feature type="domain" description="PAS" evidence="7">
    <location>
        <begin position="1490"/>
        <end position="1535"/>
    </location>
</feature>
<dbReference type="PROSITE" id="PS50112">
    <property type="entry name" value="PAS"/>
    <property type="match status" value="1"/>
</dbReference>
<comment type="catalytic activity">
    <reaction evidence="1">
        <text>ATP + protein L-histidine = ADP + protein N-phospho-L-histidine.</text>
        <dbReference type="EC" id="2.7.13.3"/>
    </reaction>
</comment>
<evidence type="ECO:0000313" key="10">
    <source>
        <dbReference type="Proteomes" id="UP001055111"/>
    </source>
</evidence>
<dbReference type="SUPFAM" id="SSF47384">
    <property type="entry name" value="Homodimeric domain of signal transducing histidine kinase"/>
    <property type="match status" value="1"/>
</dbReference>
<keyword evidence="4" id="KW-0175">Coiled coil</keyword>
<accession>A0AA37MIS4</accession>
<evidence type="ECO:0000259" key="8">
    <source>
        <dbReference type="PROSITE" id="PS50113"/>
    </source>
</evidence>
<dbReference type="InterPro" id="IPR005467">
    <property type="entry name" value="His_kinase_dom"/>
</dbReference>
<reference evidence="9" key="1">
    <citation type="submission" date="2022-09" db="EMBL/GenBank/DDBJ databases">
        <title>Isolation and characterization of 3-chlorobenzoate degrading bacteria from soils in Shizuoka.</title>
        <authorList>
            <person name="Ifat A."/>
            <person name="Ogawa N."/>
            <person name="Kimbara K."/>
            <person name="Moriuchi R."/>
            <person name="Dohra H."/>
            <person name="Shintani M."/>
        </authorList>
    </citation>
    <scope>NUCLEOTIDE SEQUENCE</scope>
    <source>
        <strain evidence="9">19CS4-2</strain>
    </source>
</reference>
<gene>
    <name evidence="9" type="ORF">CBA19CS42_30710</name>
</gene>
<dbReference type="RefSeq" id="WP_238216055.1">
    <property type="nucleotide sequence ID" value="NZ_BPUS01000019.1"/>
</dbReference>
<dbReference type="NCBIfam" id="TIGR00229">
    <property type="entry name" value="sensory_box"/>
    <property type="match status" value="1"/>
</dbReference>
<dbReference type="InterPro" id="IPR029016">
    <property type="entry name" value="GAF-like_dom_sf"/>
</dbReference>
<comment type="caution">
    <text evidence="9">The sequence shown here is derived from an EMBL/GenBank/DDBJ whole genome shotgun (WGS) entry which is preliminary data.</text>
</comment>
<dbReference type="SUPFAM" id="SSF55874">
    <property type="entry name" value="ATPase domain of HSP90 chaperone/DNA topoisomerase II/histidine kinase"/>
    <property type="match status" value="1"/>
</dbReference>
<dbReference type="InterPro" id="IPR036097">
    <property type="entry name" value="HisK_dim/P_sf"/>
</dbReference>
<dbReference type="Proteomes" id="UP001055111">
    <property type="component" value="Unassembled WGS sequence"/>
</dbReference>
<dbReference type="GO" id="GO:0009882">
    <property type="term" value="F:blue light photoreceptor activity"/>
    <property type="evidence" value="ECO:0007669"/>
    <property type="project" value="UniProtKB-ARBA"/>
</dbReference>
<dbReference type="EC" id="2.7.13.3" evidence="2"/>
<dbReference type="GO" id="GO:0000155">
    <property type="term" value="F:phosphorelay sensor kinase activity"/>
    <property type="evidence" value="ECO:0007669"/>
    <property type="project" value="InterPro"/>
</dbReference>
<dbReference type="SUPFAM" id="SSF56112">
    <property type="entry name" value="Protein kinase-like (PK-like)"/>
    <property type="match status" value="1"/>
</dbReference>
<dbReference type="Gene3D" id="3.40.50.300">
    <property type="entry name" value="P-loop containing nucleotide triphosphate hydrolases"/>
    <property type="match status" value="1"/>
</dbReference>
<dbReference type="Pfam" id="PF00069">
    <property type="entry name" value="Pkinase"/>
    <property type="match status" value="1"/>
</dbReference>
<dbReference type="SMART" id="SM00065">
    <property type="entry name" value="GAF"/>
    <property type="match status" value="1"/>
</dbReference>
<dbReference type="SUPFAM" id="SSF52540">
    <property type="entry name" value="P-loop containing nucleoside triphosphate hydrolases"/>
    <property type="match status" value="1"/>
</dbReference>
<dbReference type="EMBL" id="BPUS01000019">
    <property type="protein sequence ID" value="GJH28980.1"/>
    <property type="molecule type" value="Genomic_DNA"/>
</dbReference>
<dbReference type="InterPro" id="IPR011009">
    <property type="entry name" value="Kinase-like_dom_sf"/>
</dbReference>
<protein>
    <recommendedName>
        <fullName evidence="2">histidine kinase</fullName>
        <ecNumber evidence="2">2.7.13.3</ecNumber>
    </recommendedName>
</protein>
<dbReference type="SUPFAM" id="SSF55785">
    <property type="entry name" value="PYP-like sensor domain (PAS domain)"/>
    <property type="match status" value="1"/>
</dbReference>
<evidence type="ECO:0000259" key="7">
    <source>
        <dbReference type="PROSITE" id="PS50112"/>
    </source>
</evidence>
<evidence type="ECO:0000256" key="2">
    <source>
        <dbReference type="ARBA" id="ARBA00012438"/>
    </source>
</evidence>
<dbReference type="InterPro" id="IPR036890">
    <property type="entry name" value="HATPase_C_sf"/>
</dbReference>
<dbReference type="InterPro" id="IPR041664">
    <property type="entry name" value="AAA_16"/>
</dbReference>
<dbReference type="GO" id="GO:0005524">
    <property type="term" value="F:ATP binding"/>
    <property type="evidence" value="ECO:0007669"/>
    <property type="project" value="InterPro"/>
</dbReference>
<evidence type="ECO:0000256" key="3">
    <source>
        <dbReference type="ARBA" id="ARBA00022553"/>
    </source>
</evidence>
<dbReference type="Pfam" id="PF02518">
    <property type="entry name" value="HATPase_c"/>
    <property type="match status" value="1"/>
</dbReference>
<dbReference type="PRINTS" id="PR00344">
    <property type="entry name" value="BCTRLSENSOR"/>
</dbReference>
<dbReference type="SMART" id="SM00388">
    <property type="entry name" value="HisKA"/>
    <property type="match status" value="1"/>
</dbReference>
<dbReference type="InterPro" id="IPR000700">
    <property type="entry name" value="PAS-assoc_C"/>
</dbReference>
<dbReference type="PANTHER" id="PTHR43642:SF1">
    <property type="entry name" value="HYBRID SIGNAL TRANSDUCTION HISTIDINE KINASE G"/>
    <property type="match status" value="1"/>
</dbReference>
<dbReference type="Gene3D" id="1.10.287.130">
    <property type="match status" value="1"/>
</dbReference>
<dbReference type="SMART" id="SM00387">
    <property type="entry name" value="HATPase_c"/>
    <property type="match status" value="1"/>
</dbReference>
<proteinExistence type="predicted"/>
<dbReference type="Gene3D" id="3.30.565.10">
    <property type="entry name" value="Histidine kinase-like ATPase, C-terminal domain"/>
    <property type="match status" value="1"/>
</dbReference>
<evidence type="ECO:0000256" key="1">
    <source>
        <dbReference type="ARBA" id="ARBA00000085"/>
    </source>
</evidence>
<dbReference type="PROSITE" id="PS50109">
    <property type="entry name" value="HIS_KIN"/>
    <property type="match status" value="1"/>
</dbReference>
<dbReference type="Pfam" id="PF01590">
    <property type="entry name" value="GAF"/>
    <property type="match status" value="1"/>
</dbReference>
<dbReference type="InterPro" id="IPR004358">
    <property type="entry name" value="Sig_transdc_His_kin-like_C"/>
</dbReference>
<dbReference type="InterPro" id="IPR003594">
    <property type="entry name" value="HATPase_dom"/>
</dbReference>
<dbReference type="InterPro" id="IPR003018">
    <property type="entry name" value="GAF"/>
</dbReference>
<dbReference type="InterPro" id="IPR013655">
    <property type="entry name" value="PAS_fold_3"/>
</dbReference>
<dbReference type="InterPro" id="IPR053159">
    <property type="entry name" value="Hybrid_Histidine_Kinase"/>
</dbReference>
<dbReference type="InterPro" id="IPR008271">
    <property type="entry name" value="Ser/Thr_kinase_AS"/>
</dbReference>
<evidence type="ECO:0000259" key="5">
    <source>
        <dbReference type="PROSITE" id="PS50011"/>
    </source>
</evidence>
<feature type="domain" description="PAC" evidence="8">
    <location>
        <begin position="1538"/>
        <end position="1587"/>
    </location>
</feature>